<evidence type="ECO:0000256" key="10">
    <source>
        <dbReference type="HAMAP-Rule" id="MF_02019"/>
    </source>
</evidence>
<evidence type="ECO:0000259" key="14">
    <source>
        <dbReference type="Pfam" id="PF08245"/>
    </source>
</evidence>
<evidence type="ECO:0000256" key="3">
    <source>
        <dbReference type="ARBA" id="ARBA00022618"/>
    </source>
</evidence>
<dbReference type="InterPro" id="IPR013221">
    <property type="entry name" value="Mur_ligase_cen"/>
</dbReference>
<keyword evidence="3 10" id="KW-0132">Cell division</keyword>
<dbReference type="GO" id="GO:0071555">
    <property type="term" value="P:cell wall organization"/>
    <property type="evidence" value="ECO:0007669"/>
    <property type="project" value="UniProtKB-KW"/>
</dbReference>
<evidence type="ECO:0000256" key="6">
    <source>
        <dbReference type="ARBA" id="ARBA00022960"/>
    </source>
</evidence>
<dbReference type="GO" id="GO:0009252">
    <property type="term" value="P:peptidoglycan biosynthetic process"/>
    <property type="evidence" value="ECO:0007669"/>
    <property type="project" value="UniProtKB-UniRule"/>
</dbReference>
<dbReference type="GO" id="GO:0008360">
    <property type="term" value="P:regulation of cell shape"/>
    <property type="evidence" value="ECO:0007669"/>
    <property type="project" value="UniProtKB-KW"/>
</dbReference>
<dbReference type="NCBIfam" id="TIGR01143">
    <property type="entry name" value="murF"/>
    <property type="match status" value="1"/>
</dbReference>
<keyword evidence="2 10" id="KW-0436">Ligase</keyword>
<comment type="similarity">
    <text evidence="10">Belongs to the MurCDEF family. MurF subfamily.</text>
</comment>
<dbReference type="PANTHER" id="PTHR43024:SF1">
    <property type="entry name" value="UDP-N-ACETYLMURAMOYL-TRIPEPTIDE--D-ALANYL-D-ALANINE LIGASE"/>
    <property type="match status" value="1"/>
</dbReference>
<dbReference type="RefSeq" id="WP_143987550.1">
    <property type="nucleotide sequence ID" value="NZ_CP041692.1"/>
</dbReference>
<evidence type="ECO:0000256" key="9">
    <source>
        <dbReference type="ARBA" id="ARBA00023316"/>
    </source>
</evidence>
<dbReference type="HAMAP" id="MF_02019">
    <property type="entry name" value="MurF"/>
    <property type="match status" value="1"/>
</dbReference>
<dbReference type="EMBL" id="CP041692">
    <property type="protein sequence ID" value="QDP97592.1"/>
    <property type="molecule type" value="Genomic_DNA"/>
</dbReference>
<comment type="subcellular location">
    <subcellularLocation>
        <location evidence="10 11">Cytoplasm</location>
    </subcellularLocation>
</comment>
<dbReference type="InterPro" id="IPR036565">
    <property type="entry name" value="Mur-like_cat_sf"/>
</dbReference>
<dbReference type="SUPFAM" id="SSF63418">
    <property type="entry name" value="MurE/MurF N-terminal domain"/>
    <property type="match status" value="1"/>
</dbReference>
<dbReference type="GO" id="GO:0005524">
    <property type="term" value="F:ATP binding"/>
    <property type="evidence" value="ECO:0007669"/>
    <property type="project" value="UniProtKB-UniRule"/>
</dbReference>
<keyword evidence="9 10" id="KW-0961">Cell wall biogenesis/degradation</keyword>
<evidence type="ECO:0000259" key="12">
    <source>
        <dbReference type="Pfam" id="PF01225"/>
    </source>
</evidence>
<evidence type="ECO:0000259" key="13">
    <source>
        <dbReference type="Pfam" id="PF02875"/>
    </source>
</evidence>
<feature type="domain" description="Mur ligase central" evidence="14">
    <location>
        <begin position="116"/>
        <end position="310"/>
    </location>
</feature>
<dbReference type="InterPro" id="IPR005863">
    <property type="entry name" value="UDP-N-AcMur_synth"/>
</dbReference>
<dbReference type="InterPro" id="IPR051046">
    <property type="entry name" value="MurCDEF_CellWall_CoF430Synth"/>
</dbReference>
<evidence type="ECO:0000256" key="7">
    <source>
        <dbReference type="ARBA" id="ARBA00022984"/>
    </source>
</evidence>
<dbReference type="InterPro" id="IPR036615">
    <property type="entry name" value="Mur_ligase_C_dom_sf"/>
</dbReference>
<dbReference type="Pfam" id="PF08245">
    <property type="entry name" value="Mur_ligase_M"/>
    <property type="match status" value="1"/>
</dbReference>
<evidence type="ECO:0000256" key="5">
    <source>
        <dbReference type="ARBA" id="ARBA00022840"/>
    </source>
</evidence>
<sequence>MINNTVRELAELIGARAEIDGAAPTAAALDAPVVDLAYDSRNVKQGSLFVAFPGERVDGHDYARNAWAAGAVAAITSRPVPGGLCLVVDDPQTAMGVIGRHVIKIAKKTGLTVLGITGSAGKTTTKDLLAQLLETHGSAVAPRGSMNNEIGLPVTASCVTTDTDYLIAEMGAKGIGHIKYLCEITPPDIGLELNVGVAHLGKFGSQDAIATAKGELVEALPTDGRAVLNAGDRRVWRMAERTSAPVLSYGVEGDDLPAGLIPQVYAVDLAADELDRWSFTLIINDRRHPVRLRLLGRHQVGNAVAAAAAAYSVGVEPQKIADVLTRVGIRSRWRMELHELAGDVVLINDAYNANPASMQAALSTLTEIGRRRSSTRSQARTIAVLGEMLELGPDSEELHRGVGRTAAELGVDELIVVGEAAGAIADGARSQSAAGSIRQVPDKEAVIPALGALHPGDAVLIKASRDVGLESLGDQLSTE</sequence>
<evidence type="ECO:0000256" key="4">
    <source>
        <dbReference type="ARBA" id="ARBA00022741"/>
    </source>
</evidence>
<feature type="domain" description="Mur ligase N-terminal catalytic" evidence="12">
    <location>
        <begin position="37"/>
        <end position="80"/>
    </location>
</feature>
<name>A0A516Q2I1_9ACTN</name>
<protein>
    <recommendedName>
        <fullName evidence="10 11">UDP-N-acetylmuramoyl-tripeptide--D-alanyl-D-alanine ligase</fullName>
        <ecNumber evidence="10 11">6.3.2.10</ecNumber>
    </recommendedName>
    <alternativeName>
        <fullName evidence="10">D-alanyl-D-alanine-adding enzyme</fullName>
    </alternativeName>
</protein>
<dbReference type="Proteomes" id="UP000319263">
    <property type="component" value="Chromosome"/>
</dbReference>
<comment type="pathway">
    <text evidence="10 11">Cell wall biogenesis; peptidoglycan biosynthesis.</text>
</comment>
<dbReference type="InterPro" id="IPR000713">
    <property type="entry name" value="Mur_ligase_N"/>
</dbReference>
<evidence type="ECO:0000313" key="15">
    <source>
        <dbReference type="EMBL" id="QDP97592.1"/>
    </source>
</evidence>
<dbReference type="InterPro" id="IPR004101">
    <property type="entry name" value="Mur_ligase_C"/>
</dbReference>
<dbReference type="Gene3D" id="3.40.1190.10">
    <property type="entry name" value="Mur-like, catalytic domain"/>
    <property type="match status" value="1"/>
</dbReference>
<keyword evidence="6 10" id="KW-0133">Cell shape</keyword>
<dbReference type="EC" id="6.3.2.10" evidence="10 11"/>
<dbReference type="SUPFAM" id="SSF53244">
    <property type="entry name" value="MurD-like peptide ligases, peptide-binding domain"/>
    <property type="match status" value="1"/>
</dbReference>
<dbReference type="Gene3D" id="3.90.190.20">
    <property type="entry name" value="Mur ligase, C-terminal domain"/>
    <property type="match status" value="1"/>
</dbReference>
<evidence type="ECO:0000256" key="8">
    <source>
        <dbReference type="ARBA" id="ARBA00023306"/>
    </source>
</evidence>
<keyword evidence="16" id="KW-1185">Reference proteome</keyword>
<dbReference type="AlphaFoldDB" id="A0A516Q2I1"/>
<keyword evidence="7 10" id="KW-0573">Peptidoglycan synthesis</keyword>
<feature type="domain" description="Mur ligase C-terminal" evidence="13">
    <location>
        <begin position="334"/>
        <end position="465"/>
    </location>
</feature>
<dbReference type="GO" id="GO:0005737">
    <property type="term" value="C:cytoplasm"/>
    <property type="evidence" value="ECO:0007669"/>
    <property type="project" value="UniProtKB-SubCell"/>
</dbReference>
<dbReference type="OrthoDB" id="9800958at2"/>
<dbReference type="GO" id="GO:0008766">
    <property type="term" value="F:UDP-N-acetylmuramoylalanyl-D-glutamyl-2,6-diaminopimelate-D-alanyl-D-alanine ligase activity"/>
    <property type="evidence" value="ECO:0007669"/>
    <property type="project" value="RHEA"/>
</dbReference>
<evidence type="ECO:0000256" key="11">
    <source>
        <dbReference type="RuleBase" id="RU004136"/>
    </source>
</evidence>
<proteinExistence type="inferred from homology"/>
<dbReference type="GO" id="GO:0047480">
    <property type="term" value="F:UDP-N-acetylmuramoyl-tripeptide-D-alanyl-D-alanine ligase activity"/>
    <property type="evidence" value="ECO:0007669"/>
    <property type="project" value="UniProtKB-UniRule"/>
</dbReference>
<dbReference type="SUPFAM" id="SSF53623">
    <property type="entry name" value="MurD-like peptide ligases, catalytic domain"/>
    <property type="match status" value="1"/>
</dbReference>
<keyword evidence="8 10" id="KW-0131">Cell cycle</keyword>
<keyword evidence="5 10" id="KW-0067">ATP-binding</keyword>
<evidence type="ECO:0000256" key="1">
    <source>
        <dbReference type="ARBA" id="ARBA00022490"/>
    </source>
</evidence>
<evidence type="ECO:0000256" key="2">
    <source>
        <dbReference type="ARBA" id="ARBA00022598"/>
    </source>
</evidence>
<comment type="function">
    <text evidence="10 11">Involved in cell wall formation. Catalyzes the final step in the synthesis of UDP-N-acetylmuramoyl-pentapeptide, the precursor of murein.</text>
</comment>
<keyword evidence="4 10" id="KW-0547">Nucleotide-binding</keyword>
<dbReference type="Pfam" id="PF02875">
    <property type="entry name" value="Mur_ligase_C"/>
    <property type="match status" value="1"/>
</dbReference>
<keyword evidence="1 10" id="KW-0963">Cytoplasm</keyword>
<dbReference type="PANTHER" id="PTHR43024">
    <property type="entry name" value="UDP-N-ACETYLMURAMOYL-TRIPEPTIDE--D-ALANYL-D-ALANINE LIGASE"/>
    <property type="match status" value="1"/>
</dbReference>
<gene>
    <name evidence="10 15" type="primary">murF</name>
    <name evidence="15" type="ORF">FOE78_18220</name>
</gene>
<dbReference type="Gene3D" id="3.40.1390.10">
    <property type="entry name" value="MurE/MurF, N-terminal domain"/>
    <property type="match status" value="1"/>
</dbReference>
<dbReference type="UniPathway" id="UPA00219"/>
<dbReference type="GO" id="GO:0051301">
    <property type="term" value="P:cell division"/>
    <property type="evidence" value="ECO:0007669"/>
    <property type="project" value="UniProtKB-KW"/>
</dbReference>
<evidence type="ECO:0000313" key="16">
    <source>
        <dbReference type="Proteomes" id="UP000319263"/>
    </source>
</evidence>
<dbReference type="InterPro" id="IPR035911">
    <property type="entry name" value="MurE/MurF_N"/>
</dbReference>
<comment type="catalytic activity">
    <reaction evidence="10 11">
        <text>D-alanyl-D-alanine + UDP-N-acetyl-alpha-D-muramoyl-L-alanyl-gamma-D-glutamyl-meso-2,6-diaminopimelate + ATP = UDP-N-acetyl-alpha-D-muramoyl-L-alanyl-gamma-D-glutamyl-meso-2,6-diaminopimeloyl-D-alanyl-D-alanine + ADP + phosphate + H(+)</text>
        <dbReference type="Rhea" id="RHEA:28374"/>
        <dbReference type="ChEBI" id="CHEBI:15378"/>
        <dbReference type="ChEBI" id="CHEBI:30616"/>
        <dbReference type="ChEBI" id="CHEBI:43474"/>
        <dbReference type="ChEBI" id="CHEBI:57822"/>
        <dbReference type="ChEBI" id="CHEBI:61386"/>
        <dbReference type="ChEBI" id="CHEBI:83905"/>
        <dbReference type="ChEBI" id="CHEBI:456216"/>
        <dbReference type="EC" id="6.3.2.10"/>
    </reaction>
</comment>
<reference evidence="15 16" key="1">
    <citation type="submission" date="2019-07" db="EMBL/GenBank/DDBJ databases">
        <title>Microlunatus dokdonensis sp. nov. isolated from the rhizospheric soil of the wild plant Elymus tsukushiensis.</title>
        <authorList>
            <person name="Ghim S.-Y."/>
            <person name="Hwang Y.-J."/>
            <person name="Son J.-S."/>
            <person name="Shin J.-H."/>
        </authorList>
    </citation>
    <scope>NUCLEOTIDE SEQUENCE [LARGE SCALE GENOMIC DNA]</scope>
    <source>
        <strain evidence="15 16">KUDC0627</strain>
    </source>
</reference>
<feature type="binding site" evidence="10">
    <location>
        <begin position="118"/>
        <end position="124"/>
    </location>
    <ligand>
        <name>ATP</name>
        <dbReference type="ChEBI" id="CHEBI:30616"/>
    </ligand>
</feature>
<organism evidence="15 16">
    <name type="scientific">Microlunatus elymi</name>
    <dbReference type="NCBI Taxonomy" id="2596828"/>
    <lineage>
        <taxon>Bacteria</taxon>
        <taxon>Bacillati</taxon>
        <taxon>Actinomycetota</taxon>
        <taxon>Actinomycetes</taxon>
        <taxon>Propionibacteriales</taxon>
        <taxon>Propionibacteriaceae</taxon>
        <taxon>Microlunatus</taxon>
    </lineage>
</organism>
<dbReference type="KEGG" id="mik:FOE78_18220"/>
<accession>A0A516Q2I1</accession>
<dbReference type="Pfam" id="PF01225">
    <property type="entry name" value="Mur_ligase"/>
    <property type="match status" value="1"/>
</dbReference>